<dbReference type="AlphaFoldDB" id="A0A225URB1"/>
<name>A0A225URB1_9STRA</name>
<feature type="non-terminal residue" evidence="2">
    <location>
        <position position="1"/>
    </location>
</feature>
<reference evidence="3" key="1">
    <citation type="submission" date="2017-03" db="EMBL/GenBank/DDBJ databases">
        <title>Phytopthora megakarya and P. palmivora, two closely related causual agents of cacao black pod achieved similar genome size and gene model numbers by different mechanisms.</title>
        <authorList>
            <person name="Ali S."/>
            <person name="Shao J."/>
            <person name="Larry D.J."/>
            <person name="Kronmiller B."/>
            <person name="Shen D."/>
            <person name="Strem M.D."/>
            <person name="Melnick R.L."/>
            <person name="Guiltinan M.J."/>
            <person name="Tyler B.M."/>
            <person name="Meinhardt L.W."/>
            <person name="Bailey B.A."/>
        </authorList>
    </citation>
    <scope>NUCLEOTIDE SEQUENCE [LARGE SCALE GENOMIC DNA]</scope>
    <source>
        <strain evidence="3">zdho120</strain>
    </source>
</reference>
<dbReference type="OrthoDB" id="163621at2759"/>
<evidence type="ECO:0000313" key="3">
    <source>
        <dbReference type="Proteomes" id="UP000198211"/>
    </source>
</evidence>
<proteinExistence type="predicted"/>
<keyword evidence="3" id="KW-1185">Reference proteome</keyword>
<feature type="compositionally biased region" description="Basic and acidic residues" evidence="1">
    <location>
        <begin position="152"/>
        <end position="169"/>
    </location>
</feature>
<evidence type="ECO:0000256" key="1">
    <source>
        <dbReference type="SAM" id="MobiDB-lite"/>
    </source>
</evidence>
<feature type="region of interest" description="Disordered" evidence="1">
    <location>
        <begin position="141"/>
        <end position="192"/>
    </location>
</feature>
<feature type="compositionally biased region" description="Basic and acidic residues" evidence="1">
    <location>
        <begin position="177"/>
        <end position="192"/>
    </location>
</feature>
<organism evidence="2 3">
    <name type="scientific">Phytophthora megakarya</name>
    <dbReference type="NCBI Taxonomy" id="4795"/>
    <lineage>
        <taxon>Eukaryota</taxon>
        <taxon>Sar</taxon>
        <taxon>Stramenopiles</taxon>
        <taxon>Oomycota</taxon>
        <taxon>Peronosporomycetes</taxon>
        <taxon>Peronosporales</taxon>
        <taxon>Peronosporaceae</taxon>
        <taxon>Phytophthora</taxon>
    </lineage>
</organism>
<evidence type="ECO:0000313" key="2">
    <source>
        <dbReference type="EMBL" id="OWY95096.1"/>
    </source>
</evidence>
<protein>
    <submittedName>
        <fullName evidence="2">Uncharacterized protein</fullName>
    </submittedName>
</protein>
<sequence>TNEVYESVVKRVGNSVEPRILSDLACYTFEKKVNEVTDSDIMTANLKMNLRELDIENRVMVYFVDFDRLVEKHGLTGILGPEKLDNAEDIKHRCKDRCKTLIDNLVPAVLKTDIKRLVSIQHRQANTNDVQLRSQIVERAKEQQHFHQLSSKKGDNTKKQETKKSDSGKEAATTVPKDSKEVSKPKQASDAEPMKVTCSICKGPHRMNDCPIATPELRAAALERVRSSGSKEPTQAKKVREEGRLVDSLLRLNGKIEVDLCPDSGAERNIISQRVMTRLLDADDSVKVHALGPPLALTLADEDFLLGNITLRLLGIDIDFMLEQLAGTSNDGDAGDNTAEELSVETDIDEELHGWFERMLRDAEANGFTTRLIPKLAVQSDSGDGYTAISL</sequence>
<accession>A0A225URB1</accession>
<dbReference type="EMBL" id="NBNE01013422">
    <property type="protein sequence ID" value="OWY95096.1"/>
    <property type="molecule type" value="Genomic_DNA"/>
</dbReference>
<comment type="caution">
    <text evidence="2">The sequence shown here is derived from an EMBL/GenBank/DDBJ whole genome shotgun (WGS) entry which is preliminary data.</text>
</comment>
<dbReference type="Proteomes" id="UP000198211">
    <property type="component" value="Unassembled WGS sequence"/>
</dbReference>
<gene>
    <name evidence="2" type="ORF">PHMEG_00034990</name>
</gene>